<dbReference type="PANTHER" id="PTHR30580">
    <property type="entry name" value="PRIMOSOMAL PROTEIN N"/>
    <property type="match status" value="1"/>
</dbReference>
<dbReference type="PANTHER" id="PTHR30580:SF1">
    <property type="entry name" value="COMF OPERON PROTEIN 1"/>
    <property type="match status" value="1"/>
</dbReference>
<dbReference type="SMART" id="SM00487">
    <property type="entry name" value="DEXDc"/>
    <property type="match status" value="1"/>
</dbReference>
<evidence type="ECO:0000256" key="1">
    <source>
        <dbReference type="ARBA" id="ARBA00022741"/>
    </source>
</evidence>
<name>A0ABV6GEW2_9BACI</name>
<keyword evidence="6" id="KW-0378">Hydrolase</keyword>
<proteinExistence type="predicted"/>
<dbReference type="InterPro" id="IPR014001">
    <property type="entry name" value="Helicase_ATP-bd"/>
</dbReference>
<dbReference type="Gene3D" id="3.40.50.300">
    <property type="entry name" value="P-loop containing nucleotide triphosphate hydrolases"/>
    <property type="match status" value="2"/>
</dbReference>
<dbReference type="SUPFAM" id="SSF52540">
    <property type="entry name" value="P-loop containing nucleoside triphosphate hydrolases"/>
    <property type="match status" value="1"/>
</dbReference>
<keyword evidence="1" id="KW-0547">Nucleotide-binding</keyword>
<keyword evidence="6" id="KW-0347">Helicase</keyword>
<evidence type="ECO:0000259" key="5">
    <source>
        <dbReference type="PROSITE" id="PS51194"/>
    </source>
</evidence>
<sequence length="496" mass="56181">MRFIDKKPLLLPTKSHQEGQPISRIANLPLTPLNHAYAYSIELQQFLSGKELLADELHFPIETLQEHIKNGFISLNHGLVKEDDKFKCNRCSNQDKNLIASFRCARCGEDCHYCRKCIMMGRVSECTPLFRWVGPETERTTTSKRILAWNGRLSKGQQQASEKVVQAIEKGDELLVWAVCGAGKTEVLFNGIEQGLQTNRKICIATPRTDVVLELAPRLKKVFPTIEIAALYGGSEEKSNQASLYISTTHQLLRFKEAFDTMIIDEVDAFPYSYDESLKYAVRKARKPQSSLIYLSATPSKQWKKEVEQKKRTAVKIPARFHGHPLPVPSYTWCGDWKKRVNQGALPNILLNWINEHLTAKKQAFLFIPSILVLEKVVGICKNQDIKIEGVHSEDPDRKDKVQRFREGKIPILITTTILERGVTISNCDVGILGAEDDIFTESALVQISGRVGRDALFPTGRIIYFHYGKTKAMVEAKKHIEKMNEIAKEGAFLTN</sequence>
<dbReference type="Pfam" id="PF00271">
    <property type="entry name" value="Helicase_C"/>
    <property type="match status" value="1"/>
</dbReference>
<keyword evidence="2" id="KW-0067">ATP-binding</keyword>
<keyword evidence="3" id="KW-0238">DNA-binding</keyword>
<keyword evidence="7" id="KW-1185">Reference proteome</keyword>
<dbReference type="CDD" id="cd17925">
    <property type="entry name" value="DEXDc_ComFA"/>
    <property type="match status" value="1"/>
</dbReference>
<dbReference type="InterPro" id="IPR006935">
    <property type="entry name" value="Helicase/UvrB_N"/>
</dbReference>
<dbReference type="EMBL" id="JBHLVO010000009">
    <property type="protein sequence ID" value="MFC0272221.1"/>
    <property type="molecule type" value="Genomic_DNA"/>
</dbReference>
<dbReference type="InterPro" id="IPR001650">
    <property type="entry name" value="Helicase_C-like"/>
</dbReference>
<dbReference type="Pfam" id="PF04851">
    <property type="entry name" value="ResIII"/>
    <property type="match status" value="1"/>
</dbReference>
<dbReference type="PROSITE" id="PS51192">
    <property type="entry name" value="HELICASE_ATP_BIND_1"/>
    <property type="match status" value="1"/>
</dbReference>
<evidence type="ECO:0000313" key="6">
    <source>
        <dbReference type="EMBL" id="MFC0272221.1"/>
    </source>
</evidence>
<comment type="caution">
    <text evidence="6">The sequence shown here is derived from an EMBL/GenBank/DDBJ whole genome shotgun (WGS) entry which is preliminary data.</text>
</comment>
<dbReference type="Proteomes" id="UP001589854">
    <property type="component" value="Unassembled WGS sequence"/>
</dbReference>
<evidence type="ECO:0000256" key="3">
    <source>
        <dbReference type="ARBA" id="ARBA00023125"/>
    </source>
</evidence>
<dbReference type="RefSeq" id="WP_378934321.1">
    <property type="nucleotide sequence ID" value="NZ_JBHLVO010000009.1"/>
</dbReference>
<dbReference type="InterPro" id="IPR027417">
    <property type="entry name" value="P-loop_NTPase"/>
</dbReference>
<organism evidence="6 7">
    <name type="scientific">Metabacillus herbersteinensis</name>
    <dbReference type="NCBI Taxonomy" id="283816"/>
    <lineage>
        <taxon>Bacteria</taxon>
        <taxon>Bacillati</taxon>
        <taxon>Bacillota</taxon>
        <taxon>Bacilli</taxon>
        <taxon>Bacillales</taxon>
        <taxon>Bacillaceae</taxon>
        <taxon>Metabacillus</taxon>
    </lineage>
</organism>
<accession>A0ABV6GEW2</accession>
<dbReference type="PROSITE" id="PS51194">
    <property type="entry name" value="HELICASE_CTER"/>
    <property type="match status" value="1"/>
</dbReference>
<reference evidence="6 7" key="1">
    <citation type="submission" date="2024-09" db="EMBL/GenBank/DDBJ databases">
        <authorList>
            <person name="Sun Q."/>
            <person name="Mori K."/>
        </authorList>
    </citation>
    <scope>NUCLEOTIDE SEQUENCE [LARGE SCALE GENOMIC DNA]</scope>
    <source>
        <strain evidence="6 7">CCM 7228</strain>
    </source>
</reference>
<dbReference type="GO" id="GO:0004386">
    <property type="term" value="F:helicase activity"/>
    <property type="evidence" value="ECO:0007669"/>
    <property type="project" value="UniProtKB-KW"/>
</dbReference>
<gene>
    <name evidence="6" type="ORF">ACFFIX_12325</name>
</gene>
<dbReference type="SMART" id="SM00490">
    <property type="entry name" value="HELICc"/>
    <property type="match status" value="1"/>
</dbReference>
<feature type="domain" description="Helicase ATP-binding" evidence="4">
    <location>
        <begin position="165"/>
        <end position="317"/>
    </location>
</feature>
<feature type="domain" description="Helicase C-terminal" evidence="5">
    <location>
        <begin position="353"/>
        <end position="495"/>
    </location>
</feature>
<evidence type="ECO:0000313" key="7">
    <source>
        <dbReference type="Proteomes" id="UP001589854"/>
    </source>
</evidence>
<evidence type="ECO:0000256" key="2">
    <source>
        <dbReference type="ARBA" id="ARBA00022840"/>
    </source>
</evidence>
<protein>
    <submittedName>
        <fullName evidence="6">DEAD/DEAH box helicase</fullName>
    </submittedName>
</protein>
<evidence type="ECO:0000259" key="4">
    <source>
        <dbReference type="PROSITE" id="PS51192"/>
    </source>
</evidence>